<organism evidence="2 3">
    <name type="scientific">Linderina pennispora</name>
    <dbReference type="NCBI Taxonomy" id="61395"/>
    <lineage>
        <taxon>Eukaryota</taxon>
        <taxon>Fungi</taxon>
        <taxon>Fungi incertae sedis</taxon>
        <taxon>Zoopagomycota</taxon>
        <taxon>Kickxellomycotina</taxon>
        <taxon>Kickxellomycetes</taxon>
        <taxon>Kickxellales</taxon>
        <taxon>Kickxellaceae</taxon>
        <taxon>Linderina</taxon>
    </lineage>
</organism>
<dbReference type="EMBL" id="MCFD01000013">
    <property type="protein sequence ID" value="ORX67103.1"/>
    <property type="molecule type" value="Genomic_DNA"/>
</dbReference>
<name>A0A1Y1W0Q3_9FUNG</name>
<dbReference type="GeneID" id="63808414"/>
<protein>
    <submittedName>
        <fullName evidence="2">Uncharacterized protein</fullName>
    </submittedName>
</protein>
<gene>
    <name evidence="2" type="ORF">DL89DRAFT_52173</name>
</gene>
<evidence type="ECO:0000256" key="1">
    <source>
        <dbReference type="SAM" id="MobiDB-lite"/>
    </source>
</evidence>
<accession>A0A1Y1W0Q3</accession>
<dbReference type="Proteomes" id="UP000193922">
    <property type="component" value="Unassembled WGS sequence"/>
</dbReference>
<evidence type="ECO:0000313" key="2">
    <source>
        <dbReference type="EMBL" id="ORX67103.1"/>
    </source>
</evidence>
<dbReference type="AlphaFoldDB" id="A0A1Y1W0Q3"/>
<evidence type="ECO:0000313" key="3">
    <source>
        <dbReference type="Proteomes" id="UP000193922"/>
    </source>
</evidence>
<feature type="compositionally biased region" description="Polar residues" evidence="1">
    <location>
        <begin position="67"/>
        <end position="76"/>
    </location>
</feature>
<sequence>MRDLAPPPHMVIAMTVLPGLRLLPVVAHRFLRRTILCSKGSQAGAGPYQPASAPYTSAPYSQPPTSRPYSASSQPPSAGVYGPQPQQQGGPYRPGDERRGSSRTGSPMVTQQQQQQQQYQRPAAAPAGHVVY</sequence>
<feature type="compositionally biased region" description="Low complexity" evidence="1">
    <location>
        <begin position="81"/>
        <end position="93"/>
    </location>
</feature>
<keyword evidence="3" id="KW-1185">Reference proteome</keyword>
<comment type="caution">
    <text evidence="2">The sequence shown here is derived from an EMBL/GenBank/DDBJ whole genome shotgun (WGS) entry which is preliminary data.</text>
</comment>
<proteinExistence type="predicted"/>
<feature type="region of interest" description="Disordered" evidence="1">
    <location>
        <begin position="38"/>
        <end position="132"/>
    </location>
</feature>
<dbReference type="RefSeq" id="XP_040741025.1">
    <property type="nucleotide sequence ID" value="XM_040891766.1"/>
</dbReference>
<reference evidence="2 3" key="1">
    <citation type="submission" date="2016-07" db="EMBL/GenBank/DDBJ databases">
        <title>Pervasive Adenine N6-methylation of Active Genes in Fungi.</title>
        <authorList>
            <consortium name="DOE Joint Genome Institute"/>
            <person name="Mondo S.J."/>
            <person name="Dannebaum R.O."/>
            <person name="Kuo R.C."/>
            <person name="Labutti K."/>
            <person name="Haridas S."/>
            <person name="Kuo A."/>
            <person name="Salamov A."/>
            <person name="Ahrendt S.R."/>
            <person name="Lipzen A."/>
            <person name="Sullivan W."/>
            <person name="Andreopoulos W.B."/>
            <person name="Clum A."/>
            <person name="Lindquist E."/>
            <person name="Daum C."/>
            <person name="Ramamoorthy G.K."/>
            <person name="Gryganskyi A."/>
            <person name="Culley D."/>
            <person name="Magnuson J.K."/>
            <person name="James T.Y."/>
            <person name="O'Malley M.A."/>
            <person name="Stajich J.E."/>
            <person name="Spatafora J.W."/>
            <person name="Visel A."/>
            <person name="Grigoriev I.V."/>
        </authorList>
    </citation>
    <scope>NUCLEOTIDE SEQUENCE [LARGE SCALE GENOMIC DNA]</scope>
    <source>
        <strain evidence="2 3">ATCC 12442</strain>
    </source>
</reference>
<feature type="compositionally biased region" description="Low complexity" evidence="1">
    <location>
        <begin position="111"/>
        <end position="120"/>
    </location>
</feature>